<organism evidence="2 3">
    <name type="scientific">Diplodia seriata</name>
    <dbReference type="NCBI Taxonomy" id="420778"/>
    <lineage>
        <taxon>Eukaryota</taxon>
        <taxon>Fungi</taxon>
        <taxon>Dikarya</taxon>
        <taxon>Ascomycota</taxon>
        <taxon>Pezizomycotina</taxon>
        <taxon>Dothideomycetes</taxon>
        <taxon>Dothideomycetes incertae sedis</taxon>
        <taxon>Botryosphaeriales</taxon>
        <taxon>Botryosphaeriaceae</taxon>
        <taxon>Diplodia</taxon>
    </lineage>
</organism>
<protein>
    <submittedName>
        <fullName evidence="2">Uncharacterized protein</fullName>
    </submittedName>
</protein>
<comment type="caution">
    <text evidence="2">The sequence shown here is derived from an EMBL/GenBank/DDBJ whole genome shotgun (WGS) entry which is preliminary data.</text>
</comment>
<evidence type="ECO:0000256" key="1">
    <source>
        <dbReference type="SAM" id="MobiDB-lite"/>
    </source>
</evidence>
<dbReference type="GeneID" id="92005592"/>
<evidence type="ECO:0000313" key="2">
    <source>
        <dbReference type="EMBL" id="KAL0262539.1"/>
    </source>
</evidence>
<keyword evidence="3" id="KW-1185">Reference proteome</keyword>
<dbReference type="Proteomes" id="UP001430584">
    <property type="component" value="Unassembled WGS sequence"/>
</dbReference>
<dbReference type="RefSeq" id="XP_066635568.1">
    <property type="nucleotide sequence ID" value="XM_066773001.1"/>
</dbReference>
<name>A0ABR3CSN7_9PEZI</name>
<evidence type="ECO:0000313" key="3">
    <source>
        <dbReference type="Proteomes" id="UP001430584"/>
    </source>
</evidence>
<gene>
    <name evidence="2" type="ORF">SLS55_001507</name>
</gene>
<feature type="region of interest" description="Disordered" evidence="1">
    <location>
        <begin position="36"/>
        <end position="63"/>
    </location>
</feature>
<accession>A0ABR3CSN7</accession>
<feature type="compositionally biased region" description="Low complexity" evidence="1">
    <location>
        <begin position="41"/>
        <end position="55"/>
    </location>
</feature>
<dbReference type="EMBL" id="JAJVCZ030000002">
    <property type="protein sequence ID" value="KAL0262539.1"/>
    <property type="molecule type" value="Genomic_DNA"/>
</dbReference>
<proteinExistence type="predicted"/>
<sequence length="262" mass="29263">MERQAQHGTAANVDLDIPDSDPVTTDLLWSNITMASDPIDTPTANPTTATSSTAKISKKSNKSTTKSASIDDVDFEHTVLRPRGVIILQKHTELLYENAFAHFGTEKAPTSHKAAHYLGKHDPEIEVFLDGGSAFEKRIGIEYKTADSWRLAERRFSNLAIKYFLVQQLMDMDHDKNEIFLPERWDEESIQPDPATDWNAFPILAEEGRRGFKALQVWTHKADSPTQSLIGGIQNLVLLGWYSSFAQPMASGDLFFAHVMGS</sequence>
<reference evidence="2 3" key="1">
    <citation type="submission" date="2024-02" db="EMBL/GenBank/DDBJ databases">
        <title>De novo assembly and annotation of 12 fungi associated with fruit tree decline syndrome in Ontario, Canada.</title>
        <authorList>
            <person name="Sulman M."/>
            <person name="Ellouze W."/>
            <person name="Ilyukhin E."/>
        </authorList>
    </citation>
    <scope>NUCLEOTIDE SEQUENCE [LARGE SCALE GENOMIC DNA]</scope>
    <source>
        <strain evidence="2 3">FDS-637</strain>
    </source>
</reference>